<name>A0A2Z7D062_9LAMI</name>
<dbReference type="AlphaFoldDB" id="A0A2Z7D062"/>
<keyword evidence="2" id="KW-1185">Reference proteome</keyword>
<dbReference type="EMBL" id="KQ992451">
    <property type="protein sequence ID" value="KZV50374.1"/>
    <property type="molecule type" value="Genomic_DNA"/>
</dbReference>
<evidence type="ECO:0000313" key="2">
    <source>
        <dbReference type="Proteomes" id="UP000250235"/>
    </source>
</evidence>
<sequence length="219" mass="22945">MAYSSVHADPISLNQCARLAGNGRPASGHCAAISRDHRAAARAGVAPPHTAAAGGCDSNKFFFFQFQICRSRCNSGNKRIEGSEPDIIIPLLAYGGGSGSHFSGAQRKSKISPESAAVDPPIRSTTGFNLPPSICTIRLDGFCHGRNQLIAVIETGPIMKRAADGGGTRRHTAACEVVERGGRALRDTASRGPRTIAALKSQFRTCPSDHGKAPSNIAP</sequence>
<accession>A0A2Z7D062</accession>
<gene>
    <name evidence="1" type="ORF">F511_08019</name>
</gene>
<protein>
    <submittedName>
        <fullName evidence="1">Uncharacterized protein</fullName>
    </submittedName>
</protein>
<dbReference type="Proteomes" id="UP000250235">
    <property type="component" value="Unassembled WGS sequence"/>
</dbReference>
<proteinExistence type="predicted"/>
<evidence type="ECO:0000313" key="1">
    <source>
        <dbReference type="EMBL" id="KZV50374.1"/>
    </source>
</evidence>
<organism evidence="1 2">
    <name type="scientific">Dorcoceras hygrometricum</name>
    <dbReference type="NCBI Taxonomy" id="472368"/>
    <lineage>
        <taxon>Eukaryota</taxon>
        <taxon>Viridiplantae</taxon>
        <taxon>Streptophyta</taxon>
        <taxon>Embryophyta</taxon>
        <taxon>Tracheophyta</taxon>
        <taxon>Spermatophyta</taxon>
        <taxon>Magnoliopsida</taxon>
        <taxon>eudicotyledons</taxon>
        <taxon>Gunneridae</taxon>
        <taxon>Pentapetalae</taxon>
        <taxon>asterids</taxon>
        <taxon>lamiids</taxon>
        <taxon>Lamiales</taxon>
        <taxon>Gesneriaceae</taxon>
        <taxon>Didymocarpoideae</taxon>
        <taxon>Trichosporeae</taxon>
        <taxon>Loxocarpinae</taxon>
        <taxon>Dorcoceras</taxon>
    </lineage>
</organism>
<reference evidence="1 2" key="1">
    <citation type="journal article" date="2015" name="Proc. Natl. Acad. Sci. U.S.A.">
        <title>The resurrection genome of Boea hygrometrica: A blueprint for survival of dehydration.</title>
        <authorList>
            <person name="Xiao L."/>
            <person name="Yang G."/>
            <person name="Zhang L."/>
            <person name="Yang X."/>
            <person name="Zhao S."/>
            <person name="Ji Z."/>
            <person name="Zhou Q."/>
            <person name="Hu M."/>
            <person name="Wang Y."/>
            <person name="Chen M."/>
            <person name="Xu Y."/>
            <person name="Jin H."/>
            <person name="Xiao X."/>
            <person name="Hu G."/>
            <person name="Bao F."/>
            <person name="Hu Y."/>
            <person name="Wan P."/>
            <person name="Li L."/>
            <person name="Deng X."/>
            <person name="Kuang T."/>
            <person name="Xiang C."/>
            <person name="Zhu J.K."/>
            <person name="Oliver M.J."/>
            <person name="He Y."/>
        </authorList>
    </citation>
    <scope>NUCLEOTIDE SEQUENCE [LARGE SCALE GENOMIC DNA]</scope>
    <source>
        <strain evidence="2">cv. XS01</strain>
    </source>
</reference>